<dbReference type="OrthoDB" id="9809248at2"/>
<evidence type="ECO:0000313" key="14">
    <source>
        <dbReference type="EMBL" id="QES90557.1"/>
    </source>
</evidence>
<feature type="transmembrane region" description="Helical" evidence="10">
    <location>
        <begin position="185"/>
        <end position="203"/>
    </location>
</feature>
<keyword evidence="15" id="KW-1185">Reference proteome</keyword>
<dbReference type="KEGG" id="arac:E0W69_018470"/>
<keyword evidence="3 10" id="KW-0813">Transport</keyword>
<accession>A0A5P2G5Q2</accession>
<feature type="transmembrane region" description="Helical" evidence="10">
    <location>
        <begin position="215"/>
        <end position="238"/>
    </location>
</feature>
<protein>
    <recommendedName>
        <fullName evidence="9 10">Protein translocase subunit SecY</fullName>
    </recommendedName>
</protein>
<evidence type="ECO:0000256" key="10">
    <source>
        <dbReference type="HAMAP-Rule" id="MF_01465"/>
    </source>
</evidence>
<dbReference type="EMBL" id="CP044016">
    <property type="protein sequence ID" value="QES90557.1"/>
    <property type="molecule type" value="Genomic_DNA"/>
</dbReference>
<feature type="transmembrane region" description="Helical" evidence="10">
    <location>
        <begin position="369"/>
        <end position="387"/>
    </location>
</feature>
<evidence type="ECO:0000256" key="3">
    <source>
        <dbReference type="ARBA" id="ARBA00022448"/>
    </source>
</evidence>
<keyword evidence="8 10" id="KW-0472">Membrane</keyword>
<name>A0A5P2G5Q2_9BACT</name>
<dbReference type="Proteomes" id="UP000292424">
    <property type="component" value="Chromosome"/>
</dbReference>
<dbReference type="HAMAP" id="MF_01465">
    <property type="entry name" value="SecY"/>
    <property type="match status" value="1"/>
</dbReference>
<dbReference type="Pfam" id="PF00344">
    <property type="entry name" value="SecY"/>
    <property type="match status" value="1"/>
</dbReference>
<dbReference type="AlphaFoldDB" id="A0A5P2G5Q2"/>
<evidence type="ECO:0000256" key="12">
    <source>
        <dbReference type="RuleBase" id="RU003484"/>
    </source>
</evidence>
<comment type="function">
    <text evidence="10 11">The central subunit of the protein translocation channel SecYEG. Consists of two halves formed by TMs 1-5 and 6-10. These two domains form a lateral gate at the front which open onto the bilayer between TMs 2 and 7, and are clamped together by SecE at the back. The channel is closed by both a pore ring composed of hydrophobic SecY resides and a short helix (helix 2A) on the extracellular side of the membrane which forms a plug. The plug probably moves laterally to allow the channel to open. The ring and the pore may move independently.</text>
</comment>
<feature type="transmembrane region" description="Helical" evidence="10">
    <location>
        <begin position="399"/>
        <end position="416"/>
    </location>
</feature>
<dbReference type="RefSeq" id="WP_131331542.1">
    <property type="nucleotide sequence ID" value="NZ_CP044016.1"/>
</dbReference>
<dbReference type="PRINTS" id="PR00303">
    <property type="entry name" value="SECYTRNLCASE"/>
</dbReference>
<feature type="transmembrane region" description="Helical" evidence="10">
    <location>
        <begin position="150"/>
        <end position="173"/>
    </location>
</feature>
<gene>
    <name evidence="10 14" type="primary">secY</name>
    <name evidence="14" type="ORF">E0W69_018470</name>
</gene>
<evidence type="ECO:0000256" key="13">
    <source>
        <dbReference type="RuleBase" id="RU004349"/>
    </source>
</evidence>
<dbReference type="GO" id="GO:0006605">
    <property type="term" value="P:protein targeting"/>
    <property type="evidence" value="ECO:0007669"/>
    <property type="project" value="UniProtKB-UniRule"/>
</dbReference>
<evidence type="ECO:0000313" key="15">
    <source>
        <dbReference type="Proteomes" id="UP000292424"/>
    </source>
</evidence>
<dbReference type="SUPFAM" id="SSF103491">
    <property type="entry name" value="Preprotein translocase SecY subunit"/>
    <property type="match status" value="1"/>
</dbReference>
<evidence type="ECO:0000256" key="6">
    <source>
        <dbReference type="ARBA" id="ARBA00022989"/>
    </source>
</evidence>
<dbReference type="InterPro" id="IPR002208">
    <property type="entry name" value="SecY/SEC61-alpha"/>
</dbReference>
<evidence type="ECO:0000256" key="7">
    <source>
        <dbReference type="ARBA" id="ARBA00023010"/>
    </source>
</evidence>
<keyword evidence="4 10" id="KW-0812">Transmembrane</keyword>
<dbReference type="InterPro" id="IPR030659">
    <property type="entry name" value="SecY_CS"/>
</dbReference>
<keyword evidence="5 10" id="KW-0653">Protein transport</keyword>
<sequence>MKKFIQNIKNIWDIEELRSKILVTLVLVLVYRFGTQIVLPGIDPNKIQAAAANTRNNGLLGLFDTFAGGAFAQASILALGVMPYISASIFMQLMTVLVPQLQKIQKEGASGQKKINQWTRYLTVIVTIFQAGAYVAYLKSPGYADALIPAYSSYFFVSTIIILTAGTLFVMWLGERIQDKGLGNGTSIIIMVGILARLPQAIIQEFQAKQVKGAGGLLVFLIEVGILVAIIMGLIILVQGVRKVPVTYAKQITGNKQVGGARQFLPLKVNSAGVMPIIFAQAIMFLPTLVSFTNLDAKSGIIAIFSDHSNPWYMVIYAVMVIGFTFLYTALIFNPKQMSEDLRRSNGFIPGIQPGQPTADFIGAIMDRITFPGAVFLALVGILPGFAQKLGVTQAFSSFFGGTSLLIMVGVVLDTLQQIETHLLMRQYDGLMKGGSRIHGRQSMTTGIAAGIDNN</sequence>
<organism evidence="14 15">
    <name type="scientific">Rhizosphaericola mali</name>
    <dbReference type="NCBI Taxonomy" id="2545455"/>
    <lineage>
        <taxon>Bacteria</taxon>
        <taxon>Pseudomonadati</taxon>
        <taxon>Bacteroidota</taxon>
        <taxon>Chitinophagia</taxon>
        <taxon>Chitinophagales</taxon>
        <taxon>Chitinophagaceae</taxon>
        <taxon>Rhizosphaericola</taxon>
    </lineage>
</organism>
<proteinExistence type="inferred from homology"/>
<dbReference type="GO" id="GO:0065002">
    <property type="term" value="P:intracellular protein transmembrane transport"/>
    <property type="evidence" value="ECO:0007669"/>
    <property type="project" value="UniProtKB-UniRule"/>
</dbReference>
<comment type="subunit">
    <text evidence="10">Component of the Sec protein translocase complex. Heterotrimer consisting of SecY, SecE and SecG subunits. The heterotrimers can form oligomers, although 1 heterotrimer is thought to be able to translocate proteins. Interacts with the ribosome. Interacts with SecDF, and other proteins may be involved. Interacts with SecA.</text>
</comment>
<keyword evidence="7 10" id="KW-0811">Translocation</keyword>
<feature type="transmembrane region" description="Helical" evidence="10">
    <location>
        <begin position="21"/>
        <end position="39"/>
    </location>
</feature>
<evidence type="ECO:0000256" key="8">
    <source>
        <dbReference type="ARBA" id="ARBA00023136"/>
    </source>
</evidence>
<evidence type="ECO:0000256" key="4">
    <source>
        <dbReference type="ARBA" id="ARBA00022692"/>
    </source>
</evidence>
<dbReference type="PIRSF" id="PIRSF004557">
    <property type="entry name" value="SecY"/>
    <property type="match status" value="1"/>
</dbReference>
<evidence type="ECO:0000256" key="9">
    <source>
        <dbReference type="ARBA" id="ARBA00039733"/>
    </source>
</evidence>
<keyword evidence="10" id="KW-1003">Cell membrane</keyword>
<reference evidence="14 15" key="1">
    <citation type="submission" date="2019-09" db="EMBL/GenBank/DDBJ databases">
        <title>Complete genome sequence of Arachidicoccus sp. B3-10 isolated from apple orchard soil.</title>
        <authorList>
            <person name="Kim H.S."/>
            <person name="Han K.-I."/>
            <person name="Suh M.K."/>
            <person name="Lee K.C."/>
            <person name="Eom M.K."/>
            <person name="Kim J.-S."/>
            <person name="Kang S.W."/>
            <person name="Sin Y."/>
            <person name="Lee J.-S."/>
        </authorList>
    </citation>
    <scope>NUCLEOTIDE SEQUENCE [LARGE SCALE GENOMIC DNA]</scope>
    <source>
        <strain evidence="14 15">B3-10</strain>
    </source>
</reference>
<comment type="similarity">
    <text evidence="2 10 13">Belongs to the SecY/SEC61-alpha family.</text>
</comment>
<dbReference type="PANTHER" id="PTHR10906">
    <property type="entry name" value="SECY/SEC61-ALPHA FAMILY MEMBER"/>
    <property type="match status" value="1"/>
</dbReference>
<dbReference type="Gene3D" id="1.10.3370.10">
    <property type="entry name" value="SecY subunit domain"/>
    <property type="match status" value="1"/>
</dbReference>
<evidence type="ECO:0000256" key="1">
    <source>
        <dbReference type="ARBA" id="ARBA00004141"/>
    </source>
</evidence>
<dbReference type="FunFam" id="1.10.3370.10:FF:000001">
    <property type="entry name" value="Preprotein translocase subunit SecY"/>
    <property type="match status" value="1"/>
</dbReference>
<comment type="subcellular location">
    <subcellularLocation>
        <location evidence="10">Cell membrane</location>
        <topology evidence="10">Multi-pass membrane protein</topology>
    </subcellularLocation>
    <subcellularLocation>
        <location evidence="1 12">Membrane</location>
        <topology evidence="1 12">Multi-pass membrane protein</topology>
    </subcellularLocation>
</comment>
<evidence type="ECO:0000256" key="5">
    <source>
        <dbReference type="ARBA" id="ARBA00022927"/>
    </source>
</evidence>
<feature type="transmembrane region" description="Helical" evidence="10">
    <location>
        <begin position="70"/>
        <end position="97"/>
    </location>
</feature>
<feature type="transmembrane region" description="Helical" evidence="10">
    <location>
        <begin position="272"/>
        <end position="292"/>
    </location>
</feature>
<feature type="transmembrane region" description="Helical" evidence="10">
    <location>
        <begin position="312"/>
        <end position="334"/>
    </location>
</feature>
<dbReference type="InterPro" id="IPR023201">
    <property type="entry name" value="SecY_dom_sf"/>
</dbReference>
<dbReference type="GO" id="GO:0043952">
    <property type="term" value="P:protein transport by the Sec complex"/>
    <property type="evidence" value="ECO:0007669"/>
    <property type="project" value="UniProtKB-UniRule"/>
</dbReference>
<feature type="transmembrane region" description="Helical" evidence="10">
    <location>
        <begin position="118"/>
        <end position="138"/>
    </location>
</feature>
<dbReference type="NCBIfam" id="TIGR00967">
    <property type="entry name" value="3a0501s007"/>
    <property type="match status" value="1"/>
</dbReference>
<dbReference type="InterPro" id="IPR026593">
    <property type="entry name" value="SecY"/>
</dbReference>
<evidence type="ECO:0000256" key="11">
    <source>
        <dbReference type="RuleBase" id="RU000537"/>
    </source>
</evidence>
<dbReference type="GO" id="GO:0005886">
    <property type="term" value="C:plasma membrane"/>
    <property type="evidence" value="ECO:0007669"/>
    <property type="project" value="UniProtKB-SubCell"/>
</dbReference>
<dbReference type="PROSITE" id="PS00756">
    <property type="entry name" value="SECY_2"/>
    <property type="match status" value="1"/>
</dbReference>
<evidence type="ECO:0000256" key="2">
    <source>
        <dbReference type="ARBA" id="ARBA00005751"/>
    </source>
</evidence>
<dbReference type="PROSITE" id="PS00755">
    <property type="entry name" value="SECY_1"/>
    <property type="match status" value="1"/>
</dbReference>
<keyword evidence="6 10" id="KW-1133">Transmembrane helix</keyword>